<comment type="cofactor">
    <cofactor evidence="1">
        <name>Mg(2+)</name>
        <dbReference type="ChEBI" id="CHEBI:18420"/>
    </cofactor>
</comment>
<feature type="compositionally biased region" description="Basic and acidic residues" evidence="3">
    <location>
        <begin position="1"/>
        <end position="10"/>
    </location>
</feature>
<dbReference type="GeneID" id="42180114"/>
<accession>A0A4D6KKS8</accession>
<feature type="domain" description="Nudix hydrolase" evidence="4">
    <location>
        <begin position="44"/>
        <end position="144"/>
    </location>
</feature>
<dbReference type="InterPro" id="IPR000086">
    <property type="entry name" value="NUDIX_hydrolase_dom"/>
</dbReference>
<dbReference type="Pfam" id="PF00293">
    <property type="entry name" value="NUDIX"/>
    <property type="match status" value="1"/>
</dbReference>
<sequence length="160" mass="16796">MAEGHDRDANDAGDGVARFESTQRLDPDAFNHAKSRLDGGYECAVAALLTDADGRVLLVCEDGRWSLPGGEVGGDQSREAALRDAVAATTGLELTVGSLVAVNDVTLTDGDRETSLAFEIYDGEIAAGEPEPARASVTAAAWHDEVPAATVDRDVIDELR</sequence>
<name>A0A4D6KKS8_9EURY</name>
<dbReference type="KEGG" id="halz:E5139_14200"/>
<feature type="region of interest" description="Disordered" evidence="3">
    <location>
        <begin position="1"/>
        <end position="21"/>
    </location>
</feature>
<gene>
    <name evidence="5" type="ORF">E5139_14200</name>
</gene>
<dbReference type="SUPFAM" id="SSF55811">
    <property type="entry name" value="Nudix"/>
    <property type="match status" value="1"/>
</dbReference>
<dbReference type="PANTHER" id="PTHR43046">
    <property type="entry name" value="GDP-MANNOSE MANNOSYL HYDROLASE"/>
    <property type="match status" value="1"/>
</dbReference>
<evidence type="ECO:0000259" key="4">
    <source>
        <dbReference type="Pfam" id="PF00293"/>
    </source>
</evidence>
<evidence type="ECO:0000256" key="1">
    <source>
        <dbReference type="ARBA" id="ARBA00001946"/>
    </source>
</evidence>
<dbReference type="EMBL" id="CP039375">
    <property type="protein sequence ID" value="QCD66741.1"/>
    <property type="molecule type" value="Genomic_DNA"/>
</dbReference>
<dbReference type="Proteomes" id="UP000297053">
    <property type="component" value="Chromosome"/>
</dbReference>
<evidence type="ECO:0000313" key="6">
    <source>
        <dbReference type="Proteomes" id="UP000297053"/>
    </source>
</evidence>
<dbReference type="PANTHER" id="PTHR43046:SF14">
    <property type="entry name" value="MUTT_NUDIX FAMILY PROTEIN"/>
    <property type="match status" value="1"/>
</dbReference>
<reference evidence="5 6" key="1">
    <citation type="submission" date="2019-04" db="EMBL/GenBank/DDBJ databases">
        <title>Complete genome sequence of Arthrobacter sp. ZXY-2 associated with effective atrazine degradation and salt adaptation.</title>
        <authorList>
            <person name="Zhao X."/>
        </authorList>
    </citation>
    <scope>NUCLEOTIDE SEQUENCE [LARGE SCALE GENOMIC DNA]</scope>
    <source>
        <strain evidence="6">ZP60</strain>
    </source>
</reference>
<keyword evidence="2 5" id="KW-0378">Hydrolase</keyword>
<evidence type="ECO:0000256" key="3">
    <source>
        <dbReference type="SAM" id="MobiDB-lite"/>
    </source>
</evidence>
<reference evidence="5 6" key="2">
    <citation type="submission" date="2019-04" db="EMBL/GenBank/DDBJ databases">
        <authorList>
            <person name="Yang S."/>
            <person name="Wei W."/>
        </authorList>
    </citation>
    <scope>NUCLEOTIDE SEQUENCE [LARGE SCALE GENOMIC DNA]</scope>
    <source>
        <strain evidence="6">ZP60</strain>
    </source>
</reference>
<evidence type="ECO:0000256" key="2">
    <source>
        <dbReference type="ARBA" id="ARBA00022801"/>
    </source>
</evidence>
<evidence type="ECO:0000313" key="5">
    <source>
        <dbReference type="EMBL" id="QCD66741.1"/>
    </source>
</evidence>
<dbReference type="AlphaFoldDB" id="A0A4D6KKS8"/>
<dbReference type="Gene3D" id="3.90.79.10">
    <property type="entry name" value="Nucleoside Triphosphate Pyrophosphohydrolase"/>
    <property type="match status" value="1"/>
</dbReference>
<proteinExistence type="predicted"/>
<dbReference type="InterPro" id="IPR015797">
    <property type="entry name" value="NUDIX_hydrolase-like_dom_sf"/>
</dbReference>
<protein>
    <submittedName>
        <fullName evidence="5">NUDIX hydrolase</fullName>
    </submittedName>
</protein>
<dbReference type="GO" id="GO:0016787">
    <property type="term" value="F:hydrolase activity"/>
    <property type="evidence" value="ECO:0007669"/>
    <property type="project" value="UniProtKB-KW"/>
</dbReference>
<dbReference type="RefSeq" id="WP_015763168.1">
    <property type="nucleotide sequence ID" value="NZ_CP039375.1"/>
</dbReference>
<organism evidence="5 6">
    <name type="scientific">Halomicrobium mukohataei</name>
    <dbReference type="NCBI Taxonomy" id="57705"/>
    <lineage>
        <taxon>Archaea</taxon>
        <taxon>Methanobacteriati</taxon>
        <taxon>Methanobacteriota</taxon>
        <taxon>Stenosarchaea group</taxon>
        <taxon>Halobacteria</taxon>
        <taxon>Halobacteriales</taxon>
        <taxon>Haloarculaceae</taxon>
        <taxon>Halomicrobium</taxon>
    </lineage>
</organism>